<organism evidence="2 3">
    <name type="scientific">Ostreococcus lucimarinus (strain CCE9901)</name>
    <dbReference type="NCBI Taxonomy" id="436017"/>
    <lineage>
        <taxon>Eukaryota</taxon>
        <taxon>Viridiplantae</taxon>
        <taxon>Chlorophyta</taxon>
        <taxon>Mamiellophyceae</taxon>
        <taxon>Mamiellales</taxon>
        <taxon>Bathycoccaceae</taxon>
        <taxon>Ostreococcus</taxon>
    </lineage>
</organism>
<dbReference type="STRING" id="436017.A4RWK2"/>
<evidence type="ECO:0000313" key="2">
    <source>
        <dbReference type="EMBL" id="ABO95885.1"/>
    </source>
</evidence>
<proteinExistence type="predicted"/>
<gene>
    <name evidence="2" type="ORF">OSTLU_31365</name>
</gene>
<dbReference type="AlphaFoldDB" id="A4RWK2"/>
<dbReference type="Gramene" id="ABO95885">
    <property type="protein sequence ID" value="ABO95885"/>
    <property type="gene ID" value="OSTLU_31365"/>
</dbReference>
<dbReference type="SUPFAM" id="SSF48452">
    <property type="entry name" value="TPR-like"/>
    <property type="match status" value="1"/>
</dbReference>
<protein>
    <submittedName>
        <fullName evidence="2">Uncharacterized protein</fullName>
    </submittedName>
</protein>
<name>A4RWK2_OSTLU</name>
<sequence length="348" mass="37804">MGARQGGRRRAAKPGVAKQAKSGPPRGATTSRVVAIEGAIEGAYAAIEDGRVDEGLATLRAEAKKHPNDASLAETLAMTLAEFGTQEEAIAALKRAAMLSPTEGYEKFMYLGQLLDDGEAATKCTRQGLAILEAQAHKGDEDAQGAHASACCALAEQILGTADEMDAETSAQVEELINRAKASDPVSAEPLQLLASLRNEQGKTDEALKILKESIQMWRQGAMHRDEDEENGAEEFQHEFNVSFEFRFETAKLLLELDTTTEIAIDILCELLRERDDNVDVWYMLAYAHHGALEFDVALEHLEQGEEIVRQRGGDEAALEMFEELRAAITESKATIESGKGPADMDAD</sequence>
<dbReference type="EMBL" id="CP000584">
    <property type="protein sequence ID" value="ABO95885.1"/>
    <property type="molecule type" value="Genomic_DNA"/>
</dbReference>
<dbReference type="OrthoDB" id="1914839at2759"/>
<dbReference type="GeneID" id="5001430"/>
<reference evidence="2 3" key="1">
    <citation type="journal article" date="2007" name="Proc. Natl. Acad. Sci. U.S.A.">
        <title>The tiny eukaryote Ostreococcus provides genomic insights into the paradox of plankton speciation.</title>
        <authorList>
            <person name="Palenik B."/>
            <person name="Grimwood J."/>
            <person name="Aerts A."/>
            <person name="Rouze P."/>
            <person name="Salamov A."/>
            <person name="Putnam N."/>
            <person name="Dupont C."/>
            <person name="Jorgensen R."/>
            <person name="Derelle E."/>
            <person name="Rombauts S."/>
            <person name="Zhou K."/>
            <person name="Otillar R."/>
            <person name="Merchant S.S."/>
            <person name="Podell S."/>
            <person name="Gaasterland T."/>
            <person name="Napoli C."/>
            <person name="Gendler K."/>
            <person name="Manuell A."/>
            <person name="Tai V."/>
            <person name="Vallon O."/>
            <person name="Piganeau G."/>
            <person name="Jancek S."/>
            <person name="Heijde M."/>
            <person name="Jabbari K."/>
            <person name="Bowler C."/>
            <person name="Lohr M."/>
            <person name="Robbens S."/>
            <person name="Werner G."/>
            <person name="Dubchak I."/>
            <person name="Pazour G.J."/>
            <person name="Ren Q."/>
            <person name="Paulsen I."/>
            <person name="Delwiche C."/>
            <person name="Schmutz J."/>
            <person name="Rokhsar D."/>
            <person name="Van de Peer Y."/>
            <person name="Moreau H."/>
            <person name="Grigoriev I.V."/>
        </authorList>
    </citation>
    <scope>NUCLEOTIDE SEQUENCE [LARGE SCALE GENOMIC DNA]</scope>
    <source>
        <strain evidence="2 3">CCE9901</strain>
    </source>
</reference>
<dbReference type="Proteomes" id="UP000001568">
    <property type="component" value="Chromosome 4"/>
</dbReference>
<dbReference type="Gene3D" id="1.25.40.10">
    <property type="entry name" value="Tetratricopeptide repeat domain"/>
    <property type="match status" value="2"/>
</dbReference>
<dbReference type="OMA" id="PYVWFLL"/>
<dbReference type="HOGENOM" id="CLU_730245_0_0_1"/>
<evidence type="ECO:0000256" key="1">
    <source>
        <dbReference type="SAM" id="MobiDB-lite"/>
    </source>
</evidence>
<evidence type="ECO:0000313" key="3">
    <source>
        <dbReference type="Proteomes" id="UP000001568"/>
    </source>
</evidence>
<dbReference type="eggNOG" id="ENOG502RREP">
    <property type="taxonomic scope" value="Eukaryota"/>
</dbReference>
<dbReference type="KEGG" id="olu:OSTLU_31365"/>
<keyword evidence="3" id="KW-1185">Reference proteome</keyword>
<feature type="compositionally biased region" description="Basic residues" evidence="1">
    <location>
        <begin position="1"/>
        <end position="12"/>
    </location>
</feature>
<dbReference type="RefSeq" id="XP_001417592.1">
    <property type="nucleotide sequence ID" value="XM_001417555.1"/>
</dbReference>
<accession>A4RWK2</accession>
<feature type="region of interest" description="Disordered" evidence="1">
    <location>
        <begin position="1"/>
        <end position="30"/>
    </location>
</feature>
<dbReference type="CDD" id="cd24142">
    <property type="entry name" value="ACL4-like"/>
    <property type="match status" value="1"/>
</dbReference>
<dbReference type="InterPro" id="IPR011990">
    <property type="entry name" value="TPR-like_helical_dom_sf"/>
</dbReference>